<dbReference type="RefSeq" id="WP_072722916.1">
    <property type="nucleotide sequence ID" value="NZ_FQXH01000005.1"/>
</dbReference>
<accession>A0A1M5NM31</accession>
<gene>
    <name evidence="1" type="ORF">SAMN02744040_00102</name>
</gene>
<protein>
    <recommendedName>
        <fullName evidence="3">ATP-binding sugar transporter</fullName>
    </recommendedName>
</protein>
<dbReference type="EMBL" id="FQXH01000005">
    <property type="protein sequence ID" value="SHG90269.1"/>
    <property type="molecule type" value="Genomic_DNA"/>
</dbReference>
<sequence length="111" mass="12671">MNLKEQMKRDVKAVFHNTDEFAEKTEIYYDGEYYTVPIILDYEGAQDRKKPSSDNAGGIFRVDVKLYVAFSDLNFIPRQGANIEVGDDIFSITKVGNEAGEIILDLERLDE</sequence>
<keyword evidence="2" id="KW-1185">Reference proteome</keyword>
<evidence type="ECO:0008006" key="3">
    <source>
        <dbReference type="Google" id="ProtNLM"/>
    </source>
</evidence>
<proteinExistence type="predicted"/>
<dbReference type="Proteomes" id="UP000242520">
    <property type="component" value="Unassembled WGS sequence"/>
</dbReference>
<evidence type="ECO:0000313" key="2">
    <source>
        <dbReference type="Proteomes" id="UP000242520"/>
    </source>
</evidence>
<dbReference type="OrthoDB" id="9802430at2"/>
<name>A0A1M5NM31_9FIRM</name>
<dbReference type="AlphaFoldDB" id="A0A1M5NM31"/>
<reference evidence="2" key="1">
    <citation type="submission" date="2016-11" db="EMBL/GenBank/DDBJ databases">
        <authorList>
            <person name="Varghese N."/>
            <person name="Submissions S."/>
        </authorList>
    </citation>
    <scope>NUCLEOTIDE SEQUENCE [LARGE SCALE GENOMIC DNA]</scope>
    <source>
        <strain evidence="2">DSM 15285</strain>
    </source>
</reference>
<evidence type="ECO:0000313" key="1">
    <source>
        <dbReference type="EMBL" id="SHG90269.1"/>
    </source>
</evidence>
<organism evidence="1 2">
    <name type="scientific">Tepidibacter thalassicus DSM 15285</name>
    <dbReference type="NCBI Taxonomy" id="1123350"/>
    <lineage>
        <taxon>Bacteria</taxon>
        <taxon>Bacillati</taxon>
        <taxon>Bacillota</taxon>
        <taxon>Clostridia</taxon>
        <taxon>Peptostreptococcales</taxon>
        <taxon>Peptostreptococcaceae</taxon>
        <taxon>Tepidibacter</taxon>
    </lineage>
</organism>
<dbReference type="STRING" id="1123350.SAMN02744040_00102"/>